<evidence type="ECO:0000256" key="2">
    <source>
        <dbReference type="ARBA" id="ARBA00022741"/>
    </source>
</evidence>
<evidence type="ECO:0000256" key="5">
    <source>
        <dbReference type="ARBA" id="ARBA00022840"/>
    </source>
</evidence>
<dbReference type="GO" id="GO:0043138">
    <property type="term" value="F:3'-5' DNA helicase activity"/>
    <property type="evidence" value="ECO:0007669"/>
    <property type="project" value="UniProtKB-EC"/>
</dbReference>
<evidence type="ECO:0000256" key="4">
    <source>
        <dbReference type="ARBA" id="ARBA00022806"/>
    </source>
</evidence>
<evidence type="ECO:0000259" key="13">
    <source>
        <dbReference type="PROSITE" id="PS51217"/>
    </source>
</evidence>
<dbReference type="Pfam" id="PF00580">
    <property type="entry name" value="UvrD-helicase"/>
    <property type="match status" value="1"/>
</dbReference>
<sequence>MDTQCIEVRCGSARHHLSYEDLFSSEVQDLLAECYELGANVRCLCNLDRPVPMHLRRVRIRPPTYTLVTNPYGIHHPDCPRFRQSRHPSTSHKTRDAQAVETTPNHIEEWLPHRRIFVPTLDQLNDAQREAATHKSGPCMVVAAAGSGKTAMLIARIQYLIDQGVKPGDILACTFTRKAAQEMTDRLLAAVGERGKAVTIGTIHSVAYRMVTPELGEDWRVLSDPTWMIERVLDEPSGKNPHGVGPVMKLGEAISAIAKAKADALSPRQVSDPLAKVYAAYEALKAERKVLDFEDMILHAIRLFRSDEAFAKRWRQRWRYVMVDEFQDTNTAQWLFLLELVQRTQNLFVVGDDWQSIYGFRGARPGLTAEFMRRFPQAKKVFLTVNYRSHDVIVDLGNRVISLNQGHQIPKRVVAHREMSEHAVTQVVTVKTETEEAQFVADELLRLRQSGAPWNEYAVLYRTNIQSRLYEEALADRGIPYHVVGDTHFYESKDVKVILDYLRTTQDTSDPMVWSQLLNRPKRFIPIDVVHEVQQGGWEAVVSHPKCRSFVETIDTLRRIEEPAKAIQWLVDKHPGLIRQQDEDEPIKWVDSLIASASRYKTVSSFLRFVDWIIEKSKEPKDDAVQLMTIHKSKGLEWTTVFVAGLAEGILPHKKSLTGEALREETRLCYVAITRARENLYLLAAKWYGDKERELSRFVTALQS</sequence>
<evidence type="ECO:0000256" key="1">
    <source>
        <dbReference type="ARBA" id="ARBA00009922"/>
    </source>
</evidence>
<evidence type="ECO:0000256" key="9">
    <source>
        <dbReference type="ARBA" id="ARBA00034808"/>
    </source>
</evidence>
<dbReference type="CDD" id="cd17932">
    <property type="entry name" value="DEXQc_UvrD"/>
    <property type="match status" value="1"/>
</dbReference>
<evidence type="ECO:0000313" key="15">
    <source>
        <dbReference type="Proteomes" id="UP000182589"/>
    </source>
</evidence>
<dbReference type="RefSeq" id="WP_074693749.1">
    <property type="nucleotide sequence ID" value="NZ_FNOJ01000025.1"/>
</dbReference>
<comment type="similarity">
    <text evidence="1">Belongs to the helicase family. UvrD subfamily.</text>
</comment>
<dbReference type="InterPro" id="IPR013986">
    <property type="entry name" value="DExx_box_DNA_helicase_dom_sf"/>
</dbReference>
<dbReference type="GO" id="GO:0003677">
    <property type="term" value="F:DNA binding"/>
    <property type="evidence" value="ECO:0007669"/>
    <property type="project" value="UniProtKB-KW"/>
</dbReference>
<dbReference type="CDD" id="cd18807">
    <property type="entry name" value="SF1_C_UvrD"/>
    <property type="match status" value="1"/>
</dbReference>
<dbReference type="AlphaFoldDB" id="A0A1H2XWH0"/>
<dbReference type="Pfam" id="PF13361">
    <property type="entry name" value="UvrD_C"/>
    <property type="match status" value="2"/>
</dbReference>
<dbReference type="GO" id="GO:0000725">
    <property type="term" value="P:recombinational repair"/>
    <property type="evidence" value="ECO:0007669"/>
    <property type="project" value="TreeGrafter"/>
</dbReference>
<keyword evidence="7" id="KW-0413">Isomerase</keyword>
<comment type="catalytic activity">
    <reaction evidence="8">
        <text>Couples ATP hydrolysis with the unwinding of duplex DNA by translocating in the 3'-5' direction.</text>
        <dbReference type="EC" id="5.6.2.4"/>
    </reaction>
</comment>
<dbReference type="PANTHER" id="PTHR11070:SF2">
    <property type="entry name" value="ATP-DEPENDENT DNA HELICASE SRS2"/>
    <property type="match status" value="1"/>
</dbReference>
<proteinExistence type="inferred from homology"/>
<evidence type="ECO:0000256" key="6">
    <source>
        <dbReference type="ARBA" id="ARBA00023125"/>
    </source>
</evidence>
<dbReference type="Gene3D" id="1.10.486.10">
    <property type="entry name" value="PCRA, domain 4"/>
    <property type="match status" value="1"/>
</dbReference>
<evidence type="ECO:0000313" key="14">
    <source>
        <dbReference type="EMBL" id="SDW97177.1"/>
    </source>
</evidence>
<dbReference type="EC" id="5.6.2.4" evidence="9"/>
<protein>
    <recommendedName>
        <fullName evidence="9">DNA 3'-5' helicase</fullName>
        <ecNumber evidence="9">5.6.2.4</ecNumber>
    </recommendedName>
</protein>
<keyword evidence="6" id="KW-0238">DNA-binding</keyword>
<evidence type="ECO:0000256" key="7">
    <source>
        <dbReference type="ARBA" id="ARBA00023235"/>
    </source>
</evidence>
<feature type="domain" description="UvrD-like helicase C-terminal" evidence="13">
    <location>
        <begin position="391"/>
        <end position="635"/>
    </location>
</feature>
<dbReference type="GO" id="GO:0016887">
    <property type="term" value="F:ATP hydrolysis activity"/>
    <property type="evidence" value="ECO:0007669"/>
    <property type="project" value="RHEA"/>
</dbReference>
<evidence type="ECO:0000256" key="8">
    <source>
        <dbReference type="ARBA" id="ARBA00034617"/>
    </source>
</evidence>
<reference evidence="15" key="1">
    <citation type="submission" date="2016-10" db="EMBL/GenBank/DDBJ databases">
        <authorList>
            <person name="Varghese N."/>
        </authorList>
    </citation>
    <scope>NUCLEOTIDE SEQUENCE [LARGE SCALE GENOMIC DNA]</scope>
    <source>
        <strain evidence="15">DSM 12489</strain>
    </source>
</reference>
<evidence type="ECO:0000256" key="3">
    <source>
        <dbReference type="ARBA" id="ARBA00022801"/>
    </source>
</evidence>
<keyword evidence="3 11" id="KW-0378">Hydrolase</keyword>
<evidence type="ECO:0000256" key="10">
    <source>
        <dbReference type="ARBA" id="ARBA00048988"/>
    </source>
</evidence>
<dbReference type="InterPro" id="IPR027417">
    <property type="entry name" value="P-loop_NTPase"/>
</dbReference>
<feature type="binding site" evidence="11">
    <location>
        <begin position="143"/>
        <end position="150"/>
    </location>
    <ligand>
        <name>ATP</name>
        <dbReference type="ChEBI" id="CHEBI:30616"/>
    </ligand>
</feature>
<dbReference type="Gene3D" id="1.10.10.160">
    <property type="match status" value="1"/>
</dbReference>
<keyword evidence="5 11" id="KW-0067">ATP-binding</keyword>
<gene>
    <name evidence="14" type="ORF">SAMN04489725_1255</name>
</gene>
<dbReference type="InterPro" id="IPR000212">
    <property type="entry name" value="DNA_helicase_UvrD/REP"/>
</dbReference>
<dbReference type="STRING" id="89784.SAMN04489725_1255"/>
<comment type="catalytic activity">
    <reaction evidence="10">
        <text>ATP + H2O = ADP + phosphate + H(+)</text>
        <dbReference type="Rhea" id="RHEA:13065"/>
        <dbReference type="ChEBI" id="CHEBI:15377"/>
        <dbReference type="ChEBI" id="CHEBI:15378"/>
        <dbReference type="ChEBI" id="CHEBI:30616"/>
        <dbReference type="ChEBI" id="CHEBI:43474"/>
        <dbReference type="ChEBI" id="CHEBI:456216"/>
        <dbReference type="EC" id="5.6.2.4"/>
    </reaction>
</comment>
<keyword evidence="2 11" id="KW-0547">Nucleotide-binding</keyword>
<accession>A0A1H2XWH0</accession>
<dbReference type="PANTHER" id="PTHR11070">
    <property type="entry name" value="UVRD / RECB / PCRA DNA HELICASE FAMILY MEMBER"/>
    <property type="match status" value="1"/>
</dbReference>
<organism evidence="14 15">
    <name type="scientific">Alicyclobacillus hesperidum</name>
    <dbReference type="NCBI Taxonomy" id="89784"/>
    <lineage>
        <taxon>Bacteria</taxon>
        <taxon>Bacillati</taxon>
        <taxon>Bacillota</taxon>
        <taxon>Bacilli</taxon>
        <taxon>Bacillales</taxon>
        <taxon>Alicyclobacillaceae</taxon>
        <taxon>Alicyclobacillus</taxon>
    </lineage>
</organism>
<evidence type="ECO:0000256" key="11">
    <source>
        <dbReference type="PROSITE-ProRule" id="PRU00560"/>
    </source>
</evidence>
<dbReference type="Proteomes" id="UP000182589">
    <property type="component" value="Unassembled WGS sequence"/>
</dbReference>
<dbReference type="EMBL" id="FNOJ01000025">
    <property type="protein sequence ID" value="SDW97177.1"/>
    <property type="molecule type" value="Genomic_DNA"/>
</dbReference>
<name>A0A1H2XWH0_9BACL</name>
<dbReference type="PROSITE" id="PS51217">
    <property type="entry name" value="UVRD_HELICASE_CTER"/>
    <property type="match status" value="1"/>
</dbReference>
<dbReference type="Gene3D" id="3.40.50.300">
    <property type="entry name" value="P-loop containing nucleotide triphosphate hydrolases"/>
    <property type="match status" value="2"/>
</dbReference>
<feature type="domain" description="UvrD-like helicase ATP-binding" evidence="12">
    <location>
        <begin position="122"/>
        <end position="390"/>
    </location>
</feature>
<dbReference type="InterPro" id="IPR014016">
    <property type="entry name" value="UvrD-like_ATP-bd"/>
</dbReference>
<dbReference type="GO" id="GO:0005524">
    <property type="term" value="F:ATP binding"/>
    <property type="evidence" value="ECO:0007669"/>
    <property type="project" value="UniProtKB-UniRule"/>
</dbReference>
<dbReference type="InterPro" id="IPR014017">
    <property type="entry name" value="DNA_helicase_UvrD-like_C"/>
</dbReference>
<evidence type="ECO:0000259" key="12">
    <source>
        <dbReference type="PROSITE" id="PS51198"/>
    </source>
</evidence>
<keyword evidence="4 11" id="KW-0347">Helicase</keyword>
<dbReference type="PROSITE" id="PS51198">
    <property type="entry name" value="UVRD_HELICASE_ATP_BIND"/>
    <property type="match status" value="1"/>
</dbReference>
<keyword evidence="15" id="KW-1185">Reference proteome</keyword>
<dbReference type="SUPFAM" id="SSF52540">
    <property type="entry name" value="P-loop containing nucleoside triphosphate hydrolases"/>
    <property type="match status" value="1"/>
</dbReference>